<feature type="transmembrane region" description="Helical" evidence="6">
    <location>
        <begin position="430"/>
        <end position="449"/>
    </location>
</feature>
<dbReference type="EMBL" id="JACJSG010000008">
    <property type="protein sequence ID" value="MBD2500573.1"/>
    <property type="molecule type" value="Genomic_DNA"/>
</dbReference>
<dbReference type="Pfam" id="PF07992">
    <property type="entry name" value="Pyr_redox_2"/>
    <property type="match status" value="1"/>
</dbReference>
<dbReference type="PANTHER" id="PTHR42913">
    <property type="entry name" value="APOPTOSIS-INDUCING FACTOR 1"/>
    <property type="match status" value="1"/>
</dbReference>
<dbReference type="PRINTS" id="PR00368">
    <property type="entry name" value="FADPNR"/>
</dbReference>
<proteinExistence type="inferred from homology"/>
<evidence type="ECO:0000256" key="5">
    <source>
        <dbReference type="ARBA" id="ARBA00023002"/>
    </source>
</evidence>
<keyword evidence="6" id="KW-0472">Membrane</keyword>
<evidence type="ECO:0000259" key="7">
    <source>
        <dbReference type="Pfam" id="PF07992"/>
    </source>
</evidence>
<evidence type="ECO:0000313" key="9">
    <source>
        <dbReference type="Proteomes" id="UP000661112"/>
    </source>
</evidence>
<dbReference type="SUPFAM" id="SSF51905">
    <property type="entry name" value="FAD/NAD(P)-binding domain"/>
    <property type="match status" value="1"/>
</dbReference>
<evidence type="ECO:0000256" key="3">
    <source>
        <dbReference type="ARBA" id="ARBA00022630"/>
    </source>
</evidence>
<reference evidence="8 9" key="1">
    <citation type="journal article" date="2020" name="ISME J.">
        <title>Comparative genomics reveals insights into cyanobacterial evolution and habitat adaptation.</title>
        <authorList>
            <person name="Chen M.Y."/>
            <person name="Teng W.K."/>
            <person name="Zhao L."/>
            <person name="Hu C.X."/>
            <person name="Zhou Y.K."/>
            <person name="Han B.P."/>
            <person name="Song L.R."/>
            <person name="Shu W.S."/>
        </authorList>
    </citation>
    <scope>NUCLEOTIDE SEQUENCE [LARGE SCALE GENOMIC DNA]</scope>
    <source>
        <strain evidence="8 9">FACHB-119</strain>
    </source>
</reference>
<evidence type="ECO:0000256" key="2">
    <source>
        <dbReference type="ARBA" id="ARBA00005272"/>
    </source>
</evidence>
<evidence type="ECO:0000256" key="4">
    <source>
        <dbReference type="ARBA" id="ARBA00022827"/>
    </source>
</evidence>
<keyword evidence="9" id="KW-1185">Reference proteome</keyword>
<dbReference type="PANTHER" id="PTHR42913:SF3">
    <property type="entry name" value="64 KDA MITOCHONDRIAL NADH DEHYDROGENASE (EUROFUNG)"/>
    <property type="match status" value="1"/>
</dbReference>
<evidence type="ECO:0000256" key="6">
    <source>
        <dbReference type="SAM" id="Phobius"/>
    </source>
</evidence>
<comment type="similarity">
    <text evidence="2">Belongs to the NADH dehydrogenase family.</text>
</comment>
<name>A0ABR8D481_9NOST</name>
<feature type="domain" description="FAD/NAD(P)-binding" evidence="7">
    <location>
        <begin position="8"/>
        <end position="333"/>
    </location>
</feature>
<dbReference type="InterPro" id="IPR036188">
    <property type="entry name" value="FAD/NAD-bd_sf"/>
</dbReference>
<organism evidence="8 9">
    <name type="scientific">Anabaena azotica FACHB-119</name>
    <dbReference type="NCBI Taxonomy" id="947527"/>
    <lineage>
        <taxon>Bacteria</taxon>
        <taxon>Bacillati</taxon>
        <taxon>Cyanobacteriota</taxon>
        <taxon>Cyanophyceae</taxon>
        <taxon>Nostocales</taxon>
        <taxon>Nostocaceae</taxon>
        <taxon>Anabaena</taxon>
        <taxon>Anabaena azotica</taxon>
    </lineage>
</organism>
<comment type="cofactor">
    <cofactor evidence="1">
        <name>FAD</name>
        <dbReference type="ChEBI" id="CHEBI:57692"/>
    </cofactor>
</comment>
<dbReference type="InterPro" id="IPR051169">
    <property type="entry name" value="NADH-Q_oxidoreductase"/>
</dbReference>
<keyword evidence="3" id="KW-0285">Flavoprotein</keyword>
<dbReference type="RefSeq" id="WP_190469584.1">
    <property type="nucleotide sequence ID" value="NZ_JACJSG010000008.1"/>
</dbReference>
<comment type="caution">
    <text evidence="8">The sequence shown here is derived from an EMBL/GenBank/DDBJ whole genome shotgun (WGS) entry which is preliminary data.</text>
</comment>
<dbReference type="InterPro" id="IPR023753">
    <property type="entry name" value="FAD/NAD-binding_dom"/>
</dbReference>
<keyword evidence="5" id="KW-0560">Oxidoreductase</keyword>
<sequence>MQQAFHPTVILGGGFAGLFTALHLSQQNYSQPIILIEQRDRFSFKPLLYELLSGELHSEQVCPRYQELLAGSKVSFVKDRVQSIDLSQRRVCTASGGVFDYGNLVLALGSKTTYFNTTGAAEYAMPFTSGEEAMSATGYAYALRKHLRHRLYQALQTPNPEHRRLLLTVAIIGAGPAGIELACTLADLLPIWYDELGGDGSEIRIVLVNRSREILKGDVNSHLRCTVQRAMKNRVIPVDFLFDAAVTKITSEGVEYQQHEKTQMLQAGTIAWTAGTAPNPLLMDLPVAQNRGRLLVTPTLQLSDFPEVFAAGDCATHSENPQPPTAQVAYQQGIAIAQNLKRMKEAKPTIPVQIQMRGTLMKLGLNEGVANLFNKVQIKGQPGHLIRQGAYLQLLPNSAHNFKVTTEWLTDELFQRHRAVTPMQLGQTPWLSGIATAAAALILATPLVWRAAQPMQFQQSLMWTGVPTLLNYLAPPSR</sequence>
<gene>
    <name evidence="8" type="ORF">H6G83_08065</name>
</gene>
<protein>
    <submittedName>
        <fullName evidence="8">NAD(P)/FAD-dependent oxidoreductase</fullName>
    </submittedName>
</protein>
<keyword evidence="4" id="KW-0274">FAD</keyword>
<keyword evidence="6" id="KW-0812">Transmembrane</keyword>
<dbReference type="Gene3D" id="3.50.50.100">
    <property type="match status" value="1"/>
</dbReference>
<keyword evidence="6" id="KW-1133">Transmembrane helix</keyword>
<evidence type="ECO:0000256" key="1">
    <source>
        <dbReference type="ARBA" id="ARBA00001974"/>
    </source>
</evidence>
<accession>A0ABR8D481</accession>
<dbReference type="Proteomes" id="UP000661112">
    <property type="component" value="Unassembled WGS sequence"/>
</dbReference>
<dbReference type="PRINTS" id="PR00469">
    <property type="entry name" value="PNDRDTASEII"/>
</dbReference>
<evidence type="ECO:0000313" key="8">
    <source>
        <dbReference type="EMBL" id="MBD2500573.1"/>
    </source>
</evidence>